<dbReference type="Gene3D" id="3.40.50.2300">
    <property type="match status" value="2"/>
</dbReference>
<dbReference type="EMBL" id="CU459003">
    <property type="protein sequence ID" value="CAM77152.1"/>
    <property type="molecule type" value="Genomic_DNA"/>
</dbReference>
<dbReference type="PANTHER" id="PTHR35271">
    <property type="entry name" value="ABC TRANSPORTER, SUBSTRATE-BINDING LIPOPROTEIN-RELATED"/>
    <property type="match status" value="1"/>
</dbReference>
<dbReference type="PANTHER" id="PTHR35271:SF1">
    <property type="entry name" value="ABC TRANSPORTER, SUBSTRATE-BINDING LIPOPROTEIN"/>
    <property type="match status" value="1"/>
</dbReference>
<dbReference type="AlphaFoldDB" id="A4U2P5"/>
<dbReference type="RefSeq" id="WP_234016184.1">
    <property type="nucleotide sequence ID" value="NZ_CP027527.1"/>
</dbReference>
<dbReference type="SUPFAM" id="SSF53822">
    <property type="entry name" value="Periplasmic binding protein-like I"/>
    <property type="match status" value="1"/>
</dbReference>
<gene>
    <name evidence="2" type="ORF">MGR_1863</name>
</gene>
<sequence length="345" mass="37623">MMMRRVLLGAALSAAVFAALPAQAQSPTKSPAKPYRIYMALWRGWEDAAQGFKDYFTNQNIPVELIIRDAGQDRAKLPEFVAEAKQLGVDLVFTWGTTVTVDMLGTYDKVDPAKHITDIPAVFAIVSQPVGAKVVPDLASSGRNIAGTSYLVPMDTQVNLLQSYRQVRKLGMVYNPLEKNSLVAADELRELGRKNGYELAVAAVDVVDGKPVVESIAGKVRDLKQDGVDFLYIPPDTFLNVNRDVLTGAALAEKMPSFAAAENPVLSSKAMFGGVYRYYTVGQLTAYKAEQILVHKKAPADLPIDPPRRLSIIINMPVVRALEFYPPMGLLSLAEVVDSGAEVRP</sequence>
<feature type="chain" id="PRO_5002674531" evidence="1">
    <location>
        <begin position="25"/>
        <end position="345"/>
    </location>
</feature>
<evidence type="ECO:0000256" key="1">
    <source>
        <dbReference type="SAM" id="SignalP"/>
    </source>
</evidence>
<name>A4U2P5_9PROT</name>
<dbReference type="Pfam" id="PF04392">
    <property type="entry name" value="ABC_sub_bind"/>
    <property type="match status" value="1"/>
</dbReference>
<proteinExistence type="predicted"/>
<dbReference type="CDD" id="cd06325">
    <property type="entry name" value="PBP1_ABC_unchar_transporter"/>
    <property type="match status" value="1"/>
</dbReference>
<reference evidence="2" key="1">
    <citation type="journal article" date="2007" name="J. Bacteriol.">
        <title>Comparative genome analysis of four magnetotactic bacteria reveals a complex set of group-specific genes implicated in magnetosome biomineralization and function.</title>
        <authorList>
            <person name="Richter M."/>
            <person name="Kube M."/>
            <person name="Bazylinski D.A."/>
            <person name="Lombardot T."/>
            <person name="Gloeckner F.O."/>
            <person name="Reinhardt R."/>
            <person name="Schueler D."/>
        </authorList>
    </citation>
    <scope>NUCLEOTIDE SEQUENCE</scope>
    <source>
        <strain evidence="2">MSR-1</strain>
    </source>
</reference>
<evidence type="ECO:0000313" key="2">
    <source>
        <dbReference type="EMBL" id="CAM77152.1"/>
    </source>
</evidence>
<feature type="signal peptide" evidence="1">
    <location>
        <begin position="1"/>
        <end position="24"/>
    </location>
</feature>
<keyword evidence="1" id="KW-0732">Signal</keyword>
<dbReference type="InterPro" id="IPR007487">
    <property type="entry name" value="ABC_transpt-TYRBP-like"/>
</dbReference>
<dbReference type="InterPro" id="IPR028082">
    <property type="entry name" value="Peripla_BP_I"/>
</dbReference>
<accession>A4U2P5</accession>
<protein>
    <submittedName>
        <fullName evidence="2">Secreted protein containing DUF534</fullName>
    </submittedName>
</protein>
<organism evidence="2">
    <name type="scientific">Magnetospirillum gryphiswaldense</name>
    <dbReference type="NCBI Taxonomy" id="55518"/>
    <lineage>
        <taxon>Bacteria</taxon>
        <taxon>Pseudomonadati</taxon>
        <taxon>Pseudomonadota</taxon>
        <taxon>Alphaproteobacteria</taxon>
        <taxon>Rhodospirillales</taxon>
        <taxon>Rhodospirillaceae</taxon>
        <taxon>Magnetospirillum</taxon>
    </lineage>
</organism>